<comment type="caution">
    <text evidence="1">The sequence shown here is derived from an EMBL/GenBank/DDBJ whole genome shotgun (WGS) entry which is preliminary data.</text>
</comment>
<dbReference type="EMBL" id="CAJVPP010002538">
    <property type="protein sequence ID" value="CAG8603579.1"/>
    <property type="molecule type" value="Genomic_DNA"/>
</dbReference>
<evidence type="ECO:0000313" key="1">
    <source>
        <dbReference type="EMBL" id="CAG8603579.1"/>
    </source>
</evidence>
<sequence length="45" mass="5122">MAFNNPRITLFTVITTYNVTIKMGFSIFKIICHGTKGVITDTSYY</sequence>
<proteinExistence type="predicted"/>
<dbReference type="AlphaFoldDB" id="A0A9N9CJ10"/>
<protein>
    <submittedName>
        <fullName evidence="1">7082_t:CDS:1</fullName>
    </submittedName>
</protein>
<evidence type="ECO:0000313" key="2">
    <source>
        <dbReference type="Proteomes" id="UP000789375"/>
    </source>
</evidence>
<reference evidence="1" key="1">
    <citation type="submission" date="2021-06" db="EMBL/GenBank/DDBJ databases">
        <authorList>
            <person name="Kallberg Y."/>
            <person name="Tangrot J."/>
            <person name="Rosling A."/>
        </authorList>
    </citation>
    <scope>NUCLEOTIDE SEQUENCE</scope>
    <source>
        <strain evidence="1">87-6 pot B 2015</strain>
    </source>
</reference>
<name>A0A9N9CJ10_FUNMO</name>
<organism evidence="1 2">
    <name type="scientific">Funneliformis mosseae</name>
    <name type="common">Endomycorrhizal fungus</name>
    <name type="synonym">Glomus mosseae</name>
    <dbReference type="NCBI Taxonomy" id="27381"/>
    <lineage>
        <taxon>Eukaryota</taxon>
        <taxon>Fungi</taxon>
        <taxon>Fungi incertae sedis</taxon>
        <taxon>Mucoromycota</taxon>
        <taxon>Glomeromycotina</taxon>
        <taxon>Glomeromycetes</taxon>
        <taxon>Glomerales</taxon>
        <taxon>Glomeraceae</taxon>
        <taxon>Funneliformis</taxon>
    </lineage>
</organism>
<accession>A0A9N9CJ10</accession>
<keyword evidence="2" id="KW-1185">Reference proteome</keyword>
<dbReference type="Proteomes" id="UP000789375">
    <property type="component" value="Unassembled WGS sequence"/>
</dbReference>
<gene>
    <name evidence="1" type="ORF">FMOSSE_LOCUS9079</name>
</gene>